<dbReference type="EMBL" id="LHQQ01000441">
    <property type="protein sequence ID" value="KOS36512.1"/>
    <property type="molecule type" value="Genomic_DNA"/>
</dbReference>
<name>A0A0M9W9L0_9EURO</name>
<organism evidence="1 2">
    <name type="scientific">Penicillium nordicum</name>
    <dbReference type="NCBI Taxonomy" id="229535"/>
    <lineage>
        <taxon>Eukaryota</taxon>
        <taxon>Fungi</taxon>
        <taxon>Dikarya</taxon>
        <taxon>Ascomycota</taxon>
        <taxon>Pezizomycotina</taxon>
        <taxon>Eurotiomycetes</taxon>
        <taxon>Eurotiomycetidae</taxon>
        <taxon>Eurotiales</taxon>
        <taxon>Aspergillaceae</taxon>
        <taxon>Penicillium</taxon>
    </lineage>
</organism>
<accession>A0A0M9W9L0</accession>
<dbReference type="Proteomes" id="UP000037696">
    <property type="component" value="Unassembled WGS sequence"/>
</dbReference>
<evidence type="ECO:0000313" key="1">
    <source>
        <dbReference type="EMBL" id="KOS36512.1"/>
    </source>
</evidence>
<gene>
    <name evidence="1" type="ORF">ACN38_g12742</name>
</gene>
<dbReference type="AlphaFoldDB" id="A0A0M9W9L0"/>
<keyword evidence="2" id="KW-1185">Reference proteome</keyword>
<comment type="caution">
    <text evidence="1">The sequence shown here is derived from an EMBL/GenBank/DDBJ whole genome shotgun (WGS) entry which is preliminary data.</text>
</comment>
<feature type="non-terminal residue" evidence="1">
    <location>
        <position position="1"/>
    </location>
</feature>
<protein>
    <submittedName>
        <fullName evidence="1">Uncharacterized protein</fullName>
    </submittedName>
</protein>
<proteinExistence type="predicted"/>
<reference evidence="1 2" key="1">
    <citation type="submission" date="2015-08" db="EMBL/GenBank/DDBJ databases">
        <title>Genome sequencing of Penicillium nordicum.</title>
        <authorList>
            <person name="Nguyen H.D."/>
            <person name="Seifert K.A."/>
        </authorList>
    </citation>
    <scope>NUCLEOTIDE SEQUENCE [LARGE SCALE GENOMIC DNA]</scope>
    <source>
        <strain evidence="1 2">DAOMC 185683</strain>
    </source>
</reference>
<sequence length="55" mass="6416">FSPHLCFSSLNALFLSKTWHVTGKIELMIVMDGGEEEERRRRERERTIYMGGSTI</sequence>
<evidence type="ECO:0000313" key="2">
    <source>
        <dbReference type="Proteomes" id="UP000037696"/>
    </source>
</evidence>